<evidence type="ECO:0000313" key="8">
    <source>
        <dbReference type="EMBL" id="EFG54706.1"/>
    </source>
</evidence>
<organism evidence="8 9">
    <name type="scientific">Lactobacillus amylolyticus DSM 11664</name>
    <dbReference type="NCBI Taxonomy" id="585524"/>
    <lineage>
        <taxon>Bacteria</taxon>
        <taxon>Bacillati</taxon>
        <taxon>Bacillota</taxon>
        <taxon>Bacilli</taxon>
        <taxon>Lactobacillales</taxon>
        <taxon>Lactobacillaceae</taxon>
        <taxon>Lactobacillus</taxon>
    </lineage>
</organism>
<name>D4YVU7_9LACO</name>
<dbReference type="InterPro" id="IPR008454">
    <property type="entry name" value="Collagen-bd_Cna-like_B-typ_dom"/>
</dbReference>
<feature type="compositionally biased region" description="Polar residues" evidence="5">
    <location>
        <begin position="152"/>
        <end position="179"/>
    </location>
</feature>
<gene>
    <name evidence="8" type="ORF">HMPREF0493_1658</name>
</gene>
<keyword evidence="4" id="KW-0572">Peptidoglycan-anchor</keyword>
<evidence type="ECO:0000256" key="3">
    <source>
        <dbReference type="ARBA" id="ARBA00022729"/>
    </source>
</evidence>
<comment type="caution">
    <text evidence="8">The sequence shown here is derived from an EMBL/GenBank/DDBJ whole genome shotgun (WGS) entry which is preliminary data.</text>
</comment>
<dbReference type="Pfam" id="PF05738">
    <property type="entry name" value="Cna_B"/>
    <property type="match status" value="1"/>
</dbReference>
<feature type="transmembrane region" description="Helical" evidence="6">
    <location>
        <begin position="206"/>
        <end position="225"/>
    </location>
</feature>
<protein>
    <submittedName>
        <fullName evidence="8">LPXTG-motif cell wall anchor domain protein</fullName>
    </submittedName>
</protein>
<proteinExistence type="predicted"/>
<sequence>MTVYADSKTNITQNGTGSGSVINQQEEPQISTVNSNTTDNTNSSDDQTSQKPVTNTEAQQKDNNNQDGIRPSSITVNLLANGKKIASKTVTASDNWQYSWDNLPAYAHGKKIIYTVTENPVAGYTSTVDDYNITNTLNTLLKPKTPKPQVPNQPTTPKKPQVPNTTTPKKPQVPNNGNKVTPKAYTQGKTYEKTGKLPQTGDGSSMGMMLIGLVTLLLSLGLVVISRFTI</sequence>
<feature type="region of interest" description="Disordered" evidence="5">
    <location>
        <begin position="139"/>
        <end position="202"/>
    </location>
</feature>
<dbReference type="Gene3D" id="2.60.40.1140">
    <property type="entry name" value="Collagen-binding surface protein Cna, B-type domain"/>
    <property type="match status" value="1"/>
</dbReference>
<evidence type="ECO:0000256" key="1">
    <source>
        <dbReference type="ARBA" id="ARBA00022512"/>
    </source>
</evidence>
<dbReference type="PROSITE" id="PS50847">
    <property type="entry name" value="GRAM_POS_ANCHORING"/>
    <property type="match status" value="1"/>
</dbReference>
<dbReference type="InterPro" id="IPR019931">
    <property type="entry name" value="LPXTG_anchor"/>
</dbReference>
<keyword evidence="6" id="KW-0812">Transmembrane</keyword>
<dbReference type="SUPFAM" id="SSF49478">
    <property type="entry name" value="Cna protein B-type domain"/>
    <property type="match status" value="1"/>
</dbReference>
<dbReference type="Pfam" id="PF00746">
    <property type="entry name" value="Gram_pos_anchor"/>
    <property type="match status" value="1"/>
</dbReference>
<keyword evidence="2" id="KW-0964">Secreted</keyword>
<accession>D4YVU7</accession>
<evidence type="ECO:0000259" key="7">
    <source>
        <dbReference type="PROSITE" id="PS50847"/>
    </source>
</evidence>
<evidence type="ECO:0000313" key="9">
    <source>
        <dbReference type="Proteomes" id="UP000004069"/>
    </source>
</evidence>
<dbReference type="OrthoDB" id="1744455at2"/>
<feature type="compositionally biased region" description="Polar residues" evidence="5">
    <location>
        <begin position="7"/>
        <end position="33"/>
    </location>
</feature>
<feature type="compositionally biased region" description="Low complexity" evidence="5">
    <location>
        <begin position="34"/>
        <end position="50"/>
    </location>
</feature>
<keyword evidence="3" id="KW-0732">Signal</keyword>
<feature type="region of interest" description="Disordered" evidence="5">
    <location>
        <begin position="1"/>
        <end position="71"/>
    </location>
</feature>
<evidence type="ECO:0000256" key="6">
    <source>
        <dbReference type="SAM" id="Phobius"/>
    </source>
</evidence>
<keyword evidence="1" id="KW-0134">Cell wall</keyword>
<feature type="compositionally biased region" description="Polar residues" evidence="5">
    <location>
        <begin position="51"/>
        <end position="71"/>
    </location>
</feature>
<keyword evidence="9" id="KW-1185">Reference proteome</keyword>
<evidence type="ECO:0000256" key="2">
    <source>
        <dbReference type="ARBA" id="ARBA00022525"/>
    </source>
</evidence>
<evidence type="ECO:0000256" key="4">
    <source>
        <dbReference type="ARBA" id="ARBA00023088"/>
    </source>
</evidence>
<dbReference type="EMBL" id="ADNY01000067">
    <property type="protein sequence ID" value="EFG54706.1"/>
    <property type="molecule type" value="Genomic_DNA"/>
</dbReference>
<dbReference type="CDD" id="cd00222">
    <property type="entry name" value="CollagenBindB"/>
    <property type="match status" value="1"/>
</dbReference>
<keyword evidence="6" id="KW-1133">Transmembrane helix</keyword>
<keyword evidence="6" id="KW-0472">Membrane</keyword>
<feature type="domain" description="Gram-positive cocci surface proteins LPxTG" evidence="7">
    <location>
        <begin position="197"/>
        <end position="230"/>
    </location>
</feature>
<evidence type="ECO:0000256" key="5">
    <source>
        <dbReference type="SAM" id="MobiDB-lite"/>
    </source>
</evidence>
<dbReference type="Proteomes" id="UP000004069">
    <property type="component" value="Unassembled WGS sequence"/>
</dbReference>
<dbReference type="eggNOG" id="COG4932">
    <property type="taxonomic scope" value="Bacteria"/>
</dbReference>
<dbReference type="AlphaFoldDB" id="D4YVU7"/>
<reference evidence="8 9" key="1">
    <citation type="submission" date="2010-04" db="EMBL/GenBank/DDBJ databases">
        <authorList>
            <person name="Muzny D."/>
            <person name="Qin X."/>
            <person name="Deng J."/>
            <person name="Jiang H."/>
            <person name="Liu Y."/>
            <person name="Qu J."/>
            <person name="Song X.-Z."/>
            <person name="Zhang L."/>
            <person name="Thornton R."/>
            <person name="Coyle M."/>
            <person name="Francisco L."/>
            <person name="Jackson L."/>
            <person name="Javaid M."/>
            <person name="Korchina V."/>
            <person name="Kovar C."/>
            <person name="Mata R."/>
            <person name="Mathew T."/>
            <person name="Ngo R."/>
            <person name="Nguyen L."/>
            <person name="Nguyen N."/>
            <person name="Okwuonu G."/>
            <person name="Ongeri F."/>
            <person name="Pham C."/>
            <person name="Simmons D."/>
            <person name="Wilczek-Boney K."/>
            <person name="Hale W."/>
            <person name="Jakkamsetti A."/>
            <person name="Pham P."/>
            <person name="Ruth R."/>
            <person name="San Lucas F."/>
            <person name="Warren J."/>
            <person name="Zhang J."/>
            <person name="Zhao Z."/>
            <person name="Zhou C."/>
            <person name="Zhu D."/>
            <person name="Lee S."/>
            <person name="Bess C."/>
            <person name="Blankenburg K."/>
            <person name="Forbes L."/>
            <person name="Fu Q."/>
            <person name="Gubbala S."/>
            <person name="Hirani K."/>
            <person name="Jayaseelan J.C."/>
            <person name="Lara F."/>
            <person name="Munidasa M."/>
            <person name="Palculict T."/>
            <person name="Patil S."/>
            <person name="Pu L.-L."/>
            <person name="Saada N."/>
            <person name="Tang L."/>
            <person name="Weissenberger G."/>
            <person name="Zhu Y."/>
            <person name="Hemphill L."/>
            <person name="Shang Y."/>
            <person name="Youmans B."/>
            <person name="Ayvaz T."/>
            <person name="Ross M."/>
            <person name="Santibanez J."/>
            <person name="Aqrawi P."/>
            <person name="Gross S."/>
            <person name="Joshi V."/>
            <person name="Fowler G."/>
            <person name="Nazareth L."/>
            <person name="Reid J."/>
            <person name="Worley K."/>
            <person name="Petrosino J."/>
            <person name="Highlander S."/>
            <person name="Gibbs R."/>
        </authorList>
    </citation>
    <scope>NUCLEOTIDE SEQUENCE [LARGE SCALE GENOMIC DNA]</scope>
    <source>
        <strain evidence="8 9">DSM 11664</strain>
    </source>
</reference>
<dbReference type="NCBIfam" id="TIGR01167">
    <property type="entry name" value="LPXTG_anchor"/>
    <property type="match status" value="1"/>
</dbReference>
<dbReference type="PATRIC" id="fig|585524.9.peg.1268"/>